<dbReference type="InterPro" id="IPR023451">
    <property type="entry name" value="Thymidate_synth/dCMP_Mease_dom"/>
</dbReference>
<dbReference type="PANTHER" id="PTHR11548:SF9">
    <property type="entry name" value="THYMIDYLATE SYNTHASE"/>
    <property type="match status" value="1"/>
</dbReference>
<sequence length="311" mass="35567">MDIEGETFDDLLRKSLQLLLERGHPIEPTKKKAIELIGVCLRLENPRARFSRTENRGVLYSALGETLWYLSGSDEFDPIEYYIQGYRKHCGSPPADVKSSEAAYGPRLASQMEFIKEQIRKRDTRKAVISIYRQADQQNQYDVPCTCILQFFPRSGALHAMAQMRSNDVYMGMAHDIFAFTMLQELLARSASLEVGTYIHQVGSFHLYDKDRTKAEKYLKRGVPDTVPMDAMPEGDPEGGLSWLLGMERALRVGKAMPDASDIDPYWQDLARLLQVRQLRKAKDRVGLRAIREGMHTKVYHTFIQDEISKA</sequence>
<evidence type="ECO:0000313" key="4">
    <source>
        <dbReference type="EMBL" id="MBZ6077360.1"/>
    </source>
</evidence>
<dbReference type="Gene3D" id="3.30.572.10">
    <property type="entry name" value="Thymidylate synthase/dCMP hydroxymethylase domain"/>
    <property type="match status" value="1"/>
</dbReference>
<dbReference type="PANTHER" id="PTHR11548">
    <property type="entry name" value="THYMIDYLATE SYNTHASE 1"/>
    <property type="match status" value="1"/>
</dbReference>
<dbReference type="InterPro" id="IPR045097">
    <property type="entry name" value="Thymidate_synth/dCMP_Mease"/>
</dbReference>
<reference evidence="4 5" key="1">
    <citation type="submission" date="2021-09" db="EMBL/GenBank/DDBJ databases">
        <title>The complete genome sequence of a new microorganism.</title>
        <authorList>
            <person name="Zi Z."/>
        </authorList>
    </citation>
    <scope>NUCLEOTIDE SEQUENCE [LARGE SCALE GENOMIC DNA]</scope>
    <source>
        <strain evidence="4 5">WGZ8</strain>
    </source>
</reference>
<feature type="domain" description="Thymidylate synthase/dCMP hydroxymethylase" evidence="3">
    <location>
        <begin position="60"/>
        <end position="223"/>
    </location>
</feature>
<evidence type="ECO:0000259" key="3">
    <source>
        <dbReference type="Pfam" id="PF00303"/>
    </source>
</evidence>
<keyword evidence="1" id="KW-0489">Methyltransferase</keyword>
<comment type="caution">
    <text evidence="4">The sequence shown here is derived from an EMBL/GenBank/DDBJ whole genome shotgun (WGS) entry which is preliminary data.</text>
</comment>
<evidence type="ECO:0000256" key="1">
    <source>
        <dbReference type="ARBA" id="ARBA00022603"/>
    </source>
</evidence>
<dbReference type="RefSeq" id="WP_224313725.1">
    <property type="nucleotide sequence ID" value="NZ_JAIRBM010000009.1"/>
</dbReference>
<dbReference type="CDD" id="cd00351">
    <property type="entry name" value="TS_Pyrimidine_HMase"/>
    <property type="match status" value="1"/>
</dbReference>
<evidence type="ECO:0000256" key="2">
    <source>
        <dbReference type="ARBA" id="ARBA00022679"/>
    </source>
</evidence>
<dbReference type="Proteomes" id="UP000704176">
    <property type="component" value="Unassembled WGS sequence"/>
</dbReference>
<keyword evidence="2" id="KW-0808">Transferase</keyword>
<keyword evidence="5" id="KW-1185">Reference proteome</keyword>
<dbReference type="EMBL" id="JAIRBM010000009">
    <property type="protein sequence ID" value="MBZ6077360.1"/>
    <property type="molecule type" value="Genomic_DNA"/>
</dbReference>
<evidence type="ECO:0000313" key="5">
    <source>
        <dbReference type="Proteomes" id="UP000704176"/>
    </source>
</evidence>
<name>A0ABS7VPA8_9HYPH</name>
<dbReference type="Pfam" id="PF00303">
    <property type="entry name" value="Thymidylat_synt"/>
    <property type="match status" value="1"/>
</dbReference>
<dbReference type="InterPro" id="IPR036926">
    <property type="entry name" value="Thymidate_synth/dCMP_Mease_sf"/>
</dbReference>
<organism evidence="4 5">
    <name type="scientific">Microvirga puerhi</name>
    <dbReference type="NCBI Taxonomy" id="2876078"/>
    <lineage>
        <taxon>Bacteria</taxon>
        <taxon>Pseudomonadati</taxon>
        <taxon>Pseudomonadota</taxon>
        <taxon>Alphaproteobacteria</taxon>
        <taxon>Hyphomicrobiales</taxon>
        <taxon>Methylobacteriaceae</taxon>
        <taxon>Microvirga</taxon>
    </lineage>
</organism>
<protein>
    <submittedName>
        <fullName evidence="4">Thymidylate synthase</fullName>
    </submittedName>
</protein>
<gene>
    <name evidence="4" type="ORF">K9B37_13850</name>
</gene>
<accession>A0ABS7VPA8</accession>
<dbReference type="SUPFAM" id="SSF55831">
    <property type="entry name" value="Thymidylate synthase/dCMP hydroxymethylase"/>
    <property type="match status" value="1"/>
</dbReference>
<proteinExistence type="predicted"/>